<organism evidence="1 2">
    <name type="scientific">Pseudomonas paraeruginosa</name>
    <dbReference type="NCBI Taxonomy" id="2994495"/>
    <lineage>
        <taxon>Bacteria</taxon>
        <taxon>Pseudomonadati</taxon>
        <taxon>Pseudomonadota</taxon>
        <taxon>Gammaproteobacteria</taxon>
        <taxon>Pseudomonadales</taxon>
        <taxon>Pseudomonadaceae</taxon>
        <taxon>Pseudomonas</taxon>
    </lineage>
</organism>
<keyword evidence="2" id="KW-1185">Reference proteome</keyword>
<reference evidence="1 2" key="1">
    <citation type="submission" date="2018-02" db="EMBL/GenBank/DDBJ databases">
        <title>FDA/CDC Antimicrobial Resistant Isolate Bank Genome Sequencing.</title>
        <authorList>
            <person name="Benahmed F.H."/>
            <person name="Lutgring J.D."/>
            <person name="Yoo B."/>
            <person name="Machado M."/>
            <person name="Brown A."/>
            <person name="McAllister G."/>
            <person name="Perry A."/>
            <person name="Halpin A.L."/>
            <person name="Vavikolanu K."/>
            <person name="Ott S."/>
            <person name="Zhao X."/>
            <person name="Tallon L.J."/>
            <person name="Sadzewicz L."/>
            <person name="Aluvathingal J."/>
            <person name="Nadendla S."/>
            <person name="Voskania-kordi A."/>
            <person name="Simonyan V."/>
            <person name="Patel J."/>
            <person name="Shawar R.M."/>
        </authorList>
    </citation>
    <scope>NUCLEOTIDE SEQUENCE [LARGE SCALE GENOMIC DNA]</scope>
    <source>
        <strain evidence="1 2">AR_0356</strain>
    </source>
</reference>
<gene>
    <name evidence="1" type="ORF">CSB93_6013</name>
</gene>
<dbReference type="Proteomes" id="UP000238390">
    <property type="component" value="Chromosome"/>
</dbReference>
<dbReference type="AlphaFoldDB" id="A0A2R3IME7"/>
<name>A0A2R3IME7_9PSED</name>
<accession>A0A2R3IME7</accession>
<sequence length="44" mass="4794">MRLGERTGVFPNENRNGALVSVSLMACRRTGFTRLPTTTIPQSG</sequence>
<evidence type="ECO:0000313" key="2">
    <source>
        <dbReference type="Proteomes" id="UP000238390"/>
    </source>
</evidence>
<proteinExistence type="predicted"/>
<evidence type="ECO:0000313" key="1">
    <source>
        <dbReference type="EMBL" id="AVK03081.1"/>
    </source>
</evidence>
<dbReference type="EMBL" id="CP027169">
    <property type="protein sequence ID" value="AVK03081.1"/>
    <property type="molecule type" value="Genomic_DNA"/>
</dbReference>
<dbReference type="PROSITE" id="PS51257">
    <property type="entry name" value="PROKAR_LIPOPROTEIN"/>
    <property type="match status" value="1"/>
</dbReference>
<protein>
    <submittedName>
        <fullName evidence="1">Uncharacterized protein</fullName>
    </submittedName>
</protein>